<feature type="domain" description="O-antigen ligase-related" evidence="7">
    <location>
        <begin position="195"/>
        <end position="330"/>
    </location>
</feature>
<keyword evidence="3 6" id="KW-1133">Transmembrane helix</keyword>
<evidence type="ECO:0000313" key="9">
    <source>
        <dbReference type="Proteomes" id="UP000321577"/>
    </source>
</evidence>
<evidence type="ECO:0000256" key="5">
    <source>
        <dbReference type="SAM" id="MobiDB-lite"/>
    </source>
</evidence>
<dbReference type="GO" id="GO:0016020">
    <property type="term" value="C:membrane"/>
    <property type="evidence" value="ECO:0007669"/>
    <property type="project" value="UniProtKB-SubCell"/>
</dbReference>
<dbReference type="Proteomes" id="UP000321577">
    <property type="component" value="Unassembled WGS sequence"/>
</dbReference>
<dbReference type="RefSeq" id="WP_146855408.1">
    <property type="nucleotide sequence ID" value="NZ_BKAG01000065.1"/>
</dbReference>
<proteinExistence type="predicted"/>
<evidence type="ECO:0000256" key="1">
    <source>
        <dbReference type="ARBA" id="ARBA00004141"/>
    </source>
</evidence>
<dbReference type="PANTHER" id="PTHR37422:SF13">
    <property type="entry name" value="LIPOPOLYSACCHARIDE BIOSYNTHESIS PROTEIN PA4999-RELATED"/>
    <property type="match status" value="1"/>
</dbReference>
<sequence length="416" mass="45136">MPSRLQQHLDWLTVWVCGTCIALLAGDVVIGSYNAGLPMIKPSLFTPMVFMLCMGVCVLSTPRFCLPAFLFAALPVMRLLDVAVLGRFVSSGNHDMTMNCLRILLVVVAMLAVLSCPQGLKAMRWAAILTILLTSGSSIAEFLGVAKFSSIPGRFSGFNGHPNSPPIVLCQCLGLCFALVGSFRWNVALIAAAMPGVALTYGRSGMVIYAFLAGTYILLNARRHLGFLMVCGYAVVPLVIGGFAIMQQRTGDGVTKNKNTADRLEAIYNLDFDKLKSPERAKDLGDAWEAVMKEPVFGYGVGAASSRWAPHNEYVAMWLELGLPGLLVYLLTIYGPVLRSLMCGGKAGYAVIAVLLYSPIAQGRIMDPHFYFTLLTAAHILWPQRFRLVARNQPDVTATSPTMPASQPVHPMARRG</sequence>
<dbReference type="OrthoDB" id="183992at2"/>
<dbReference type="Pfam" id="PF04932">
    <property type="entry name" value="Wzy_C"/>
    <property type="match status" value="1"/>
</dbReference>
<feature type="transmembrane region" description="Helical" evidence="6">
    <location>
        <begin position="315"/>
        <end position="335"/>
    </location>
</feature>
<feature type="transmembrane region" description="Helical" evidence="6">
    <location>
        <begin position="12"/>
        <end position="32"/>
    </location>
</feature>
<evidence type="ECO:0000256" key="2">
    <source>
        <dbReference type="ARBA" id="ARBA00022692"/>
    </source>
</evidence>
<feature type="transmembrane region" description="Helical" evidence="6">
    <location>
        <begin position="126"/>
        <end position="146"/>
    </location>
</feature>
<feature type="transmembrane region" description="Helical" evidence="6">
    <location>
        <begin position="226"/>
        <end position="246"/>
    </location>
</feature>
<organism evidence="8 9">
    <name type="scientific">Brevifollis gellanilyticus</name>
    <dbReference type="NCBI Taxonomy" id="748831"/>
    <lineage>
        <taxon>Bacteria</taxon>
        <taxon>Pseudomonadati</taxon>
        <taxon>Verrucomicrobiota</taxon>
        <taxon>Verrucomicrobiia</taxon>
        <taxon>Verrucomicrobiales</taxon>
        <taxon>Verrucomicrobiaceae</taxon>
    </lineage>
</organism>
<feature type="transmembrane region" description="Helical" evidence="6">
    <location>
        <begin position="200"/>
        <end position="219"/>
    </location>
</feature>
<feature type="transmembrane region" description="Helical" evidence="6">
    <location>
        <begin position="44"/>
        <end position="62"/>
    </location>
</feature>
<feature type="transmembrane region" description="Helical" evidence="6">
    <location>
        <begin position="347"/>
        <end position="365"/>
    </location>
</feature>
<dbReference type="EMBL" id="BKAG01000065">
    <property type="protein sequence ID" value="GEP45972.1"/>
    <property type="molecule type" value="Genomic_DNA"/>
</dbReference>
<keyword evidence="9" id="KW-1185">Reference proteome</keyword>
<name>A0A512MGU7_9BACT</name>
<accession>A0A512MGU7</accession>
<comment type="caution">
    <text evidence="8">The sequence shown here is derived from an EMBL/GenBank/DDBJ whole genome shotgun (WGS) entry which is preliminary data.</text>
</comment>
<dbReference type="AlphaFoldDB" id="A0A512MGU7"/>
<evidence type="ECO:0000313" key="8">
    <source>
        <dbReference type="EMBL" id="GEP45972.1"/>
    </source>
</evidence>
<gene>
    <name evidence="8" type="ORF">BGE01nite_52630</name>
</gene>
<protein>
    <recommendedName>
        <fullName evidence="7">O-antigen ligase-related domain-containing protein</fullName>
    </recommendedName>
</protein>
<feature type="transmembrane region" description="Helical" evidence="6">
    <location>
        <begin position="68"/>
        <end position="89"/>
    </location>
</feature>
<dbReference type="PANTHER" id="PTHR37422">
    <property type="entry name" value="TEICHURONIC ACID BIOSYNTHESIS PROTEIN TUAE"/>
    <property type="match status" value="1"/>
</dbReference>
<feature type="region of interest" description="Disordered" evidence="5">
    <location>
        <begin position="397"/>
        <end position="416"/>
    </location>
</feature>
<feature type="transmembrane region" description="Helical" evidence="6">
    <location>
        <begin position="101"/>
        <end position="120"/>
    </location>
</feature>
<evidence type="ECO:0000256" key="4">
    <source>
        <dbReference type="ARBA" id="ARBA00023136"/>
    </source>
</evidence>
<dbReference type="InterPro" id="IPR007016">
    <property type="entry name" value="O-antigen_ligase-rel_domated"/>
</dbReference>
<dbReference type="InterPro" id="IPR051533">
    <property type="entry name" value="WaaL-like"/>
</dbReference>
<evidence type="ECO:0000259" key="7">
    <source>
        <dbReference type="Pfam" id="PF04932"/>
    </source>
</evidence>
<keyword evidence="2 6" id="KW-0812">Transmembrane</keyword>
<comment type="subcellular location">
    <subcellularLocation>
        <location evidence="1">Membrane</location>
        <topology evidence="1">Multi-pass membrane protein</topology>
    </subcellularLocation>
</comment>
<evidence type="ECO:0000256" key="6">
    <source>
        <dbReference type="SAM" id="Phobius"/>
    </source>
</evidence>
<evidence type="ECO:0000256" key="3">
    <source>
        <dbReference type="ARBA" id="ARBA00022989"/>
    </source>
</evidence>
<keyword evidence="4 6" id="KW-0472">Membrane</keyword>
<reference evidence="8 9" key="1">
    <citation type="submission" date="2019-07" db="EMBL/GenBank/DDBJ databases">
        <title>Whole genome shotgun sequence of Brevifollis gellanilyticus NBRC 108608.</title>
        <authorList>
            <person name="Hosoyama A."/>
            <person name="Uohara A."/>
            <person name="Ohji S."/>
            <person name="Ichikawa N."/>
        </authorList>
    </citation>
    <scope>NUCLEOTIDE SEQUENCE [LARGE SCALE GENOMIC DNA]</scope>
    <source>
        <strain evidence="8 9">NBRC 108608</strain>
    </source>
</reference>